<reference evidence="2 3" key="1">
    <citation type="submission" date="2020-04" db="EMBL/GenBank/DDBJ databases">
        <title>Azohydromonas sp. isolated from soil.</title>
        <authorList>
            <person name="Dahal R.H."/>
        </authorList>
    </citation>
    <scope>NUCLEOTIDE SEQUENCE [LARGE SCALE GENOMIC DNA]</scope>
    <source>
        <strain evidence="2 3">G-1-1-14</strain>
    </source>
</reference>
<sequence length="246" mass="27357">MKRLFLMLVSVLLAGLPQAQAASFDCAKARTRVEKLICGDGTVSGLDDQLGRAFKQLAAEVDAAALRQDQLAWMAERNRCADASCLARSYRARLQRLASWRQDDPNPGQLSGLYGTRRPNGVFNPDTQQYEPLQTVDCLSLRRKSDSEIEFHLALVGGNIHTCEMSGVARKVDASTYEYREMLDGPEKRECRLSIHVRQGFIELKDAGLVCRQDYCGARAGIDGVGFARGDANAGECRRLNEEKRR</sequence>
<keyword evidence="3" id="KW-1185">Reference proteome</keyword>
<dbReference type="Proteomes" id="UP000574067">
    <property type="component" value="Unassembled WGS sequence"/>
</dbReference>
<protein>
    <recommendedName>
        <fullName evidence="4">Lysozyme inhibitor LprI N-terminal domain-containing protein</fullName>
    </recommendedName>
</protein>
<dbReference type="AlphaFoldDB" id="A0A848F8K2"/>
<organism evidence="2 3">
    <name type="scientific">Azohydromonas caseinilytica</name>
    <dbReference type="NCBI Taxonomy" id="2728836"/>
    <lineage>
        <taxon>Bacteria</taxon>
        <taxon>Pseudomonadati</taxon>
        <taxon>Pseudomonadota</taxon>
        <taxon>Betaproteobacteria</taxon>
        <taxon>Burkholderiales</taxon>
        <taxon>Sphaerotilaceae</taxon>
        <taxon>Azohydromonas</taxon>
    </lineage>
</organism>
<proteinExistence type="predicted"/>
<dbReference type="PANTHER" id="PTHR37549:SF1">
    <property type="entry name" value="LIPOPROTEIN LPRI"/>
    <property type="match status" value="1"/>
</dbReference>
<keyword evidence="1" id="KW-0732">Signal</keyword>
<accession>A0A848F8K2</accession>
<dbReference type="PANTHER" id="PTHR37549">
    <property type="entry name" value="LIPOPROTEIN LPRI"/>
    <property type="match status" value="1"/>
</dbReference>
<name>A0A848F8K2_9BURK</name>
<feature type="chain" id="PRO_5033060327" description="Lysozyme inhibitor LprI N-terminal domain-containing protein" evidence="1">
    <location>
        <begin position="22"/>
        <end position="246"/>
    </location>
</feature>
<comment type="caution">
    <text evidence="2">The sequence shown here is derived from an EMBL/GenBank/DDBJ whole genome shotgun (WGS) entry which is preliminary data.</text>
</comment>
<feature type="signal peptide" evidence="1">
    <location>
        <begin position="1"/>
        <end position="21"/>
    </location>
</feature>
<evidence type="ECO:0000313" key="3">
    <source>
        <dbReference type="Proteomes" id="UP000574067"/>
    </source>
</evidence>
<evidence type="ECO:0000256" key="1">
    <source>
        <dbReference type="SAM" id="SignalP"/>
    </source>
</evidence>
<dbReference type="EMBL" id="JABBFW010000006">
    <property type="protein sequence ID" value="NML15548.1"/>
    <property type="molecule type" value="Genomic_DNA"/>
</dbReference>
<dbReference type="InterPro" id="IPR052755">
    <property type="entry name" value="Lysozyme_Inhibitor_LprI"/>
</dbReference>
<gene>
    <name evidence="2" type="ORF">HHL10_11270</name>
</gene>
<evidence type="ECO:0008006" key="4">
    <source>
        <dbReference type="Google" id="ProtNLM"/>
    </source>
</evidence>
<dbReference type="GO" id="GO:0005576">
    <property type="term" value="C:extracellular region"/>
    <property type="evidence" value="ECO:0007669"/>
    <property type="project" value="TreeGrafter"/>
</dbReference>
<evidence type="ECO:0000313" key="2">
    <source>
        <dbReference type="EMBL" id="NML15548.1"/>
    </source>
</evidence>
<dbReference type="RefSeq" id="WP_169160445.1">
    <property type="nucleotide sequence ID" value="NZ_JABBFW010000006.1"/>
</dbReference>